<feature type="chain" id="PRO_5046807342" description="YncI copper-binding domain-containing protein" evidence="2">
    <location>
        <begin position="27"/>
        <end position="248"/>
    </location>
</feature>
<evidence type="ECO:0000256" key="1">
    <source>
        <dbReference type="SAM" id="MobiDB-lite"/>
    </source>
</evidence>
<dbReference type="Gene3D" id="2.60.40.2230">
    <property type="entry name" value="Uncharacterised protein YcnI-like PF07987, DUF1775"/>
    <property type="match status" value="1"/>
</dbReference>
<keyword evidence="5" id="KW-1185">Reference proteome</keyword>
<comment type="caution">
    <text evidence="4">The sequence shown here is derived from an EMBL/GenBank/DDBJ whole genome shotgun (WGS) entry which is preliminary data.</text>
</comment>
<protein>
    <recommendedName>
        <fullName evidence="3">YncI copper-binding domain-containing protein</fullName>
    </recommendedName>
</protein>
<dbReference type="Pfam" id="PF07987">
    <property type="entry name" value="DUF1775"/>
    <property type="match status" value="1"/>
</dbReference>
<evidence type="ECO:0000313" key="5">
    <source>
        <dbReference type="Proteomes" id="UP001500804"/>
    </source>
</evidence>
<dbReference type="RefSeq" id="WP_345602617.1">
    <property type="nucleotide sequence ID" value="NZ_BAABJO010000001.1"/>
</dbReference>
<dbReference type="Proteomes" id="UP001500804">
    <property type="component" value="Unassembled WGS sequence"/>
</dbReference>
<dbReference type="InterPro" id="IPR012533">
    <property type="entry name" value="YcnI-copper_dom"/>
</dbReference>
<reference evidence="5" key="1">
    <citation type="journal article" date="2019" name="Int. J. Syst. Evol. Microbiol.">
        <title>The Global Catalogue of Microorganisms (GCM) 10K type strain sequencing project: providing services to taxonomists for standard genome sequencing and annotation.</title>
        <authorList>
            <consortium name="The Broad Institute Genomics Platform"/>
            <consortium name="The Broad Institute Genome Sequencing Center for Infectious Disease"/>
            <person name="Wu L."/>
            <person name="Ma J."/>
        </authorList>
    </citation>
    <scope>NUCLEOTIDE SEQUENCE [LARGE SCALE GENOMIC DNA]</scope>
    <source>
        <strain evidence="5">JCM 18302</strain>
    </source>
</reference>
<evidence type="ECO:0000259" key="3">
    <source>
        <dbReference type="Pfam" id="PF07987"/>
    </source>
</evidence>
<organism evidence="4 5">
    <name type="scientific">Pseudonocardia adelaidensis</name>
    <dbReference type="NCBI Taxonomy" id="648754"/>
    <lineage>
        <taxon>Bacteria</taxon>
        <taxon>Bacillati</taxon>
        <taxon>Actinomycetota</taxon>
        <taxon>Actinomycetes</taxon>
        <taxon>Pseudonocardiales</taxon>
        <taxon>Pseudonocardiaceae</taxon>
        <taxon>Pseudonocardia</taxon>
    </lineage>
</organism>
<evidence type="ECO:0000256" key="2">
    <source>
        <dbReference type="SAM" id="SignalP"/>
    </source>
</evidence>
<feature type="region of interest" description="Disordered" evidence="1">
    <location>
        <begin position="189"/>
        <end position="209"/>
    </location>
</feature>
<sequence>MTAQRVVAMVLMALVPLLLAAGSAAAAPGGTGLVIEPGHVAPGARDVTLAFRLTDGDPAVPTTRFRLLLPTGRPLGGVTAPDPPGWTAALTTTALPAPAPSADGPVTEIVSAVTWTATAPRATGPADFTLHVGLMPDGAGPVRFRAACTDAAGNTVEWTDSWADGGPEPAHDSLKLALGAAPGPVVAPAVHRGHHDGTGSEVPLPGKATPGGIAATMAAAPAATVTLTMTLRALSRRQHRHLDHRMAP</sequence>
<name>A0ABP9NCR9_9PSEU</name>
<accession>A0ABP9NCR9</accession>
<proteinExistence type="predicted"/>
<dbReference type="InterPro" id="IPR038507">
    <property type="entry name" value="YcnI-like_sf"/>
</dbReference>
<keyword evidence="2" id="KW-0732">Signal</keyword>
<evidence type="ECO:0000313" key="4">
    <source>
        <dbReference type="EMBL" id="GAA5110562.1"/>
    </source>
</evidence>
<dbReference type="EMBL" id="BAABJO010000001">
    <property type="protein sequence ID" value="GAA5110562.1"/>
    <property type="molecule type" value="Genomic_DNA"/>
</dbReference>
<gene>
    <name evidence="4" type="ORF">GCM10023320_02480</name>
</gene>
<feature type="signal peptide" evidence="2">
    <location>
        <begin position="1"/>
        <end position="26"/>
    </location>
</feature>
<feature type="domain" description="YncI copper-binding" evidence="3">
    <location>
        <begin position="41"/>
        <end position="176"/>
    </location>
</feature>